<name>A0ABR4IKH7_9EURO</name>
<evidence type="ECO:0000313" key="3">
    <source>
        <dbReference type="Proteomes" id="UP001610335"/>
    </source>
</evidence>
<keyword evidence="3" id="KW-1185">Reference proteome</keyword>
<accession>A0ABR4IKH7</accession>
<feature type="compositionally biased region" description="Basic residues" evidence="1">
    <location>
        <begin position="133"/>
        <end position="151"/>
    </location>
</feature>
<dbReference type="EMBL" id="JBFXLS010000021">
    <property type="protein sequence ID" value="KAL2828236.1"/>
    <property type="molecule type" value="Genomic_DNA"/>
</dbReference>
<organism evidence="2 3">
    <name type="scientific">Aspergillus cavernicola</name>
    <dbReference type="NCBI Taxonomy" id="176166"/>
    <lineage>
        <taxon>Eukaryota</taxon>
        <taxon>Fungi</taxon>
        <taxon>Dikarya</taxon>
        <taxon>Ascomycota</taxon>
        <taxon>Pezizomycotina</taxon>
        <taxon>Eurotiomycetes</taxon>
        <taxon>Eurotiomycetidae</taxon>
        <taxon>Eurotiales</taxon>
        <taxon>Aspergillaceae</taxon>
        <taxon>Aspergillus</taxon>
        <taxon>Aspergillus subgen. Nidulantes</taxon>
    </lineage>
</organism>
<comment type="caution">
    <text evidence="2">The sequence shown here is derived from an EMBL/GenBank/DDBJ whole genome shotgun (WGS) entry which is preliminary data.</text>
</comment>
<gene>
    <name evidence="2" type="ORF">BDW59DRAFT_159827</name>
</gene>
<evidence type="ECO:0000256" key="1">
    <source>
        <dbReference type="SAM" id="MobiDB-lite"/>
    </source>
</evidence>
<protein>
    <submittedName>
        <fullName evidence="2">Uncharacterized protein</fullName>
    </submittedName>
</protein>
<evidence type="ECO:0000313" key="2">
    <source>
        <dbReference type="EMBL" id="KAL2828236.1"/>
    </source>
</evidence>
<sequence length="379" mass="42326">MEACQRSGIGVYPILSSTETPPHPEPGAHPPSKSKKEEDEVSDPNITNSRFNINRPCIYERRLPGNAYITAHDQRLQHDFYSTPALSDNNFDHVDFLAISFVFHSPDTLNHRFKAATIRASLHGPNHSSSSHTHTKPKPRSRSRPRSRLHSSRISPKKPIPTPTPIFLMHAPHTLSGPLSPETLQWGYSLSGSLGVAPMPIIASLSPAAGLNGRFRRYEMMRIQGSVRTTNGNPASQIVWTLEENTLQRSGLPREFTFVMLIAKHAARSRVGFGLEVEPVLQGWCGWGYPRWWLRLGFGGRYKVVSRERVDFRVSVGQRFGSGSKSGNGEIEETLSSRRGFNFVTLVGRFEEYVDFPGRIRLEAGFKVCPSATDRGALN</sequence>
<feature type="region of interest" description="Disordered" evidence="1">
    <location>
        <begin position="122"/>
        <end position="163"/>
    </location>
</feature>
<feature type="region of interest" description="Disordered" evidence="1">
    <location>
        <begin position="1"/>
        <end position="50"/>
    </location>
</feature>
<proteinExistence type="predicted"/>
<dbReference type="Proteomes" id="UP001610335">
    <property type="component" value="Unassembled WGS sequence"/>
</dbReference>
<reference evidence="2 3" key="1">
    <citation type="submission" date="2024-07" db="EMBL/GenBank/DDBJ databases">
        <title>Section-level genome sequencing and comparative genomics of Aspergillus sections Usti and Cavernicolus.</title>
        <authorList>
            <consortium name="Lawrence Berkeley National Laboratory"/>
            <person name="Nybo J.L."/>
            <person name="Vesth T.C."/>
            <person name="Theobald S."/>
            <person name="Frisvad J.C."/>
            <person name="Larsen T.O."/>
            <person name="Kjaerboelling I."/>
            <person name="Rothschild-Mancinelli K."/>
            <person name="Lyhne E.K."/>
            <person name="Kogle M.E."/>
            <person name="Barry K."/>
            <person name="Clum A."/>
            <person name="Na H."/>
            <person name="Ledsgaard L."/>
            <person name="Lin J."/>
            <person name="Lipzen A."/>
            <person name="Kuo A."/>
            <person name="Riley R."/>
            <person name="Mondo S."/>
            <person name="LaButti K."/>
            <person name="Haridas S."/>
            <person name="Pangalinan J."/>
            <person name="Salamov A.A."/>
            <person name="Simmons B.A."/>
            <person name="Magnuson J.K."/>
            <person name="Chen J."/>
            <person name="Drula E."/>
            <person name="Henrissat B."/>
            <person name="Wiebenga A."/>
            <person name="Lubbers R.J."/>
            <person name="Gomes A.C."/>
            <person name="Makela M.R."/>
            <person name="Stajich J."/>
            <person name="Grigoriev I.V."/>
            <person name="Mortensen U.H."/>
            <person name="De vries R.P."/>
            <person name="Baker S.E."/>
            <person name="Andersen M.R."/>
        </authorList>
    </citation>
    <scope>NUCLEOTIDE SEQUENCE [LARGE SCALE GENOMIC DNA]</scope>
    <source>
        <strain evidence="2 3">CBS 600.67</strain>
    </source>
</reference>